<proteinExistence type="predicted"/>
<evidence type="ECO:0000256" key="1">
    <source>
        <dbReference type="PROSITE-ProRule" id="PRU00325"/>
    </source>
</evidence>
<evidence type="ECO:0000259" key="3">
    <source>
        <dbReference type="PROSITE" id="PS50966"/>
    </source>
</evidence>
<protein>
    <recommendedName>
        <fullName evidence="3">SWIM-type domain-containing protein</fullName>
    </recommendedName>
</protein>
<feature type="compositionally biased region" description="Basic residues" evidence="2">
    <location>
        <begin position="120"/>
        <end position="130"/>
    </location>
</feature>
<dbReference type="Proteomes" id="UP000591131">
    <property type="component" value="Unassembled WGS sequence"/>
</dbReference>
<keyword evidence="5" id="KW-1185">Reference proteome</keyword>
<feature type="compositionally biased region" description="Polar residues" evidence="2">
    <location>
        <begin position="175"/>
        <end position="191"/>
    </location>
</feature>
<dbReference type="InterPro" id="IPR007527">
    <property type="entry name" value="Znf_SWIM"/>
</dbReference>
<reference evidence="4 5" key="1">
    <citation type="submission" date="2020-04" db="EMBL/GenBank/DDBJ databases">
        <title>Perkinsus chesapeaki whole genome sequence.</title>
        <authorList>
            <person name="Bogema D.R."/>
        </authorList>
    </citation>
    <scope>NUCLEOTIDE SEQUENCE [LARGE SCALE GENOMIC DNA]</scope>
    <source>
        <strain evidence="4">ATCC PRA-425</strain>
    </source>
</reference>
<keyword evidence="1" id="KW-0479">Metal-binding</keyword>
<keyword evidence="1" id="KW-0863">Zinc-finger</keyword>
<dbReference type="AlphaFoldDB" id="A0A7J6KMH9"/>
<feature type="domain" description="SWIM-type" evidence="3">
    <location>
        <begin position="69"/>
        <end position="107"/>
    </location>
</feature>
<dbReference type="EMBL" id="JAAPAO010002161">
    <property type="protein sequence ID" value="KAF4648134.1"/>
    <property type="molecule type" value="Genomic_DNA"/>
</dbReference>
<name>A0A7J6KMH9_PERCH</name>
<sequence length="217" mass="23854">VTDLVSSKLPVEESTRFFLFVAPNRRGGRLANFPADVVNRYLDGVVLAEFDGAESLTLDDFLHSYYCYYLVTASECGTANTRVSCTCKESRDWGLCMHGYCAEIAVGSQLRFAPGQHRMPTIRRGRRSTRRPGPLERTYSGVSAAPRARSSNSDLEELPEEGHQRSSDEAELSEATGSTVRLAGSEQTNSDWEGLSDLESDNRTESAEPPSGSTDWG</sequence>
<dbReference type="PROSITE" id="PS50966">
    <property type="entry name" value="ZF_SWIM"/>
    <property type="match status" value="1"/>
</dbReference>
<evidence type="ECO:0000256" key="2">
    <source>
        <dbReference type="SAM" id="MobiDB-lite"/>
    </source>
</evidence>
<dbReference type="GO" id="GO:0008270">
    <property type="term" value="F:zinc ion binding"/>
    <property type="evidence" value="ECO:0007669"/>
    <property type="project" value="UniProtKB-KW"/>
</dbReference>
<evidence type="ECO:0000313" key="4">
    <source>
        <dbReference type="EMBL" id="KAF4648134.1"/>
    </source>
</evidence>
<organism evidence="4 5">
    <name type="scientific">Perkinsus chesapeaki</name>
    <name type="common">Clam parasite</name>
    <name type="synonym">Perkinsus andrewsi</name>
    <dbReference type="NCBI Taxonomy" id="330153"/>
    <lineage>
        <taxon>Eukaryota</taxon>
        <taxon>Sar</taxon>
        <taxon>Alveolata</taxon>
        <taxon>Perkinsozoa</taxon>
        <taxon>Perkinsea</taxon>
        <taxon>Perkinsida</taxon>
        <taxon>Perkinsidae</taxon>
        <taxon>Perkinsus</taxon>
    </lineage>
</organism>
<feature type="region of interest" description="Disordered" evidence="2">
    <location>
        <begin position="115"/>
        <end position="217"/>
    </location>
</feature>
<feature type="non-terminal residue" evidence="4">
    <location>
        <position position="217"/>
    </location>
</feature>
<comment type="caution">
    <text evidence="4">The sequence shown here is derived from an EMBL/GenBank/DDBJ whole genome shotgun (WGS) entry which is preliminary data.</text>
</comment>
<gene>
    <name evidence="4" type="ORF">FOL47_003692</name>
</gene>
<evidence type="ECO:0000313" key="5">
    <source>
        <dbReference type="Proteomes" id="UP000591131"/>
    </source>
</evidence>
<feature type="non-terminal residue" evidence="4">
    <location>
        <position position="1"/>
    </location>
</feature>
<accession>A0A7J6KMH9</accession>
<keyword evidence="1" id="KW-0862">Zinc</keyword>